<dbReference type="Proteomes" id="UP000051006">
    <property type="component" value="Unassembled WGS sequence"/>
</dbReference>
<gene>
    <name evidence="1" type="ORF">IV57_GL000905</name>
</gene>
<dbReference type="InterPro" id="IPR024524">
    <property type="entry name" value="DUF3800"/>
</dbReference>
<dbReference type="OrthoDB" id="7541663at2"/>
<organism evidence="1 2">
    <name type="scientific">Companilactobacillus kimchiensis</name>
    <dbReference type="NCBI Taxonomy" id="993692"/>
    <lineage>
        <taxon>Bacteria</taxon>
        <taxon>Bacillati</taxon>
        <taxon>Bacillota</taxon>
        <taxon>Bacilli</taxon>
        <taxon>Lactobacillales</taxon>
        <taxon>Lactobacillaceae</taxon>
        <taxon>Companilactobacillus</taxon>
    </lineage>
</organism>
<dbReference type="AlphaFoldDB" id="A0A0R2LFZ2"/>
<evidence type="ECO:0008006" key="3">
    <source>
        <dbReference type="Google" id="ProtNLM"/>
    </source>
</evidence>
<dbReference type="RefSeq" id="WP_057879746.1">
    <property type="nucleotide sequence ID" value="NZ_JQCF01000002.1"/>
</dbReference>
<dbReference type="PATRIC" id="fig|993692.3.peg.916"/>
<sequence length="375" mass="44655">MDIDTFRNDPLWIINNRDEPFILFFDETNNPRTFRLTEKGFNSDTRDFFILGGIGFKNEKALKNVSTDKLFEEFKLQQNSTEIKFKHIRRGAENFIDLMKSDRVRIFIEWLLDNKLVIHYSFTDNLYYSIVDIVDSLDDSAIMNWGFNREVKNSLYLLAKENQTTFVKLLIEFDYPNIKSHRLFIEKVVDWIESVNINDDFYLEYFRQVLKSYRTKELPFLKDNQDDILIGDYSLLYWRSLSIFKNATSKLDHEFNIEKYLKKDPLTSNRKKLENYLFEDSKNDKFIQLSDLILGILRYWLSFLDGRSVEEISNVFGQVAYEEKLSLYKLQRVMNQSLNISNGFKHGIGSNDIEKKINFFLEYDFNVDKGNVSNN</sequence>
<comment type="caution">
    <text evidence="1">The sequence shown here is derived from an EMBL/GenBank/DDBJ whole genome shotgun (WGS) entry which is preliminary data.</text>
</comment>
<dbReference type="EMBL" id="JQCF01000002">
    <property type="protein sequence ID" value="KRO00470.1"/>
    <property type="molecule type" value="Genomic_DNA"/>
</dbReference>
<accession>A0A0R2LFZ2</accession>
<proteinExistence type="predicted"/>
<protein>
    <recommendedName>
        <fullName evidence="3">DUF3800 domain-containing protein</fullName>
    </recommendedName>
</protein>
<dbReference type="Pfam" id="PF12686">
    <property type="entry name" value="DUF3800"/>
    <property type="match status" value="1"/>
</dbReference>
<keyword evidence="2" id="KW-1185">Reference proteome</keyword>
<evidence type="ECO:0000313" key="2">
    <source>
        <dbReference type="Proteomes" id="UP000051006"/>
    </source>
</evidence>
<evidence type="ECO:0000313" key="1">
    <source>
        <dbReference type="EMBL" id="KRO00470.1"/>
    </source>
</evidence>
<reference evidence="1 2" key="1">
    <citation type="journal article" date="2015" name="Genome Announc.">
        <title>Expanding the biotechnology potential of lactobacilli through comparative genomics of 213 strains and associated genera.</title>
        <authorList>
            <person name="Sun Z."/>
            <person name="Harris H.M."/>
            <person name="McCann A."/>
            <person name="Guo C."/>
            <person name="Argimon S."/>
            <person name="Zhang W."/>
            <person name="Yang X."/>
            <person name="Jeffery I.B."/>
            <person name="Cooney J.C."/>
            <person name="Kagawa T.F."/>
            <person name="Liu W."/>
            <person name="Song Y."/>
            <person name="Salvetti E."/>
            <person name="Wrobel A."/>
            <person name="Rasinkangas P."/>
            <person name="Parkhill J."/>
            <person name="Rea M.C."/>
            <person name="O'Sullivan O."/>
            <person name="Ritari J."/>
            <person name="Douillard F.P."/>
            <person name="Paul Ross R."/>
            <person name="Yang R."/>
            <person name="Briner A.E."/>
            <person name="Felis G.E."/>
            <person name="de Vos W.M."/>
            <person name="Barrangou R."/>
            <person name="Klaenhammer T.R."/>
            <person name="Caufield P.W."/>
            <person name="Cui Y."/>
            <person name="Zhang H."/>
            <person name="O'Toole P.W."/>
        </authorList>
    </citation>
    <scope>NUCLEOTIDE SEQUENCE [LARGE SCALE GENOMIC DNA]</scope>
    <source>
        <strain evidence="1 2">DSM 24716</strain>
    </source>
</reference>
<name>A0A0R2LFZ2_9LACO</name>